<keyword evidence="4 5" id="KW-0539">Nucleus</keyword>
<name>B5M6Y2_EPIBA</name>
<dbReference type="Gene3D" id="1.10.10.60">
    <property type="entry name" value="Homeodomain-like"/>
    <property type="match status" value="1"/>
</dbReference>
<evidence type="ECO:0000256" key="6">
    <source>
        <dbReference type="RuleBase" id="RU000682"/>
    </source>
</evidence>
<keyword evidence="2 5" id="KW-0238">DNA-binding</keyword>
<dbReference type="InterPro" id="IPR001356">
    <property type="entry name" value="HD"/>
</dbReference>
<dbReference type="PANTHER" id="PTHR24333">
    <property type="entry name" value="HOMEO BOX HB9 LIKE A-RELATED"/>
    <property type="match status" value="1"/>
</dbReference>
<evidence type="ECO:0000256" key="7">
    <source>
        <dbReference type="SAM" id="MobiDB-lite"/>
    </source>
</evidence>
<evidence type="ECO:0000259" key="8">
    <source>
        <dbReference type="PROSITE" id="PS50071"/>
    </source>
</evidence>
<sequence>MTSQHQQQRSTAATERATSTPMVTNYEEDERQDYHRGRRTRTAFTNTQLVELEREFQKCFFLHRTRRIEISKRLGLNEAQVKVWFQNRRMKMKKATIAENGKKDMKTARMDHMIARRLMSCDPKSGTTTPDSETPISEAASTKSLPVIKPMAARVLTKPLETQHNLPIVIQNPTNLPTLVQNQAARTFKPQVLVKMPAAIRLPHEISRAPPNQIVQQRIIRLPTVVNPARVQIVPVATVVPQPQKPQQYQMISSIPVPEVKFIPQVQPQQEVLPMPKAEYPLMPQIQPVPSVSPQHQVHQYPEIHQIPPIPEPKMIQQQLPCPEELTIQTKDEFCPPELSFGYEFPELHLFSPTGPQPQQQYQLPQQSYHQQQQDFSQLNTLSNQNAEEKKTDLDDFLSSLDEIFGLKTPENTGQTEPSRLSNDQLMSSEELMDLGEFLLNTREEKLDTKGDTIDEPSTPELLKILDEIDFKELPDQPITISKDNFNIEDFCKPVAPVAPAAPEPPTPVINFSFENLLQPVVTVIV</sequence>
<protein>
    <submittedName>
        <fullName evidence="9">Zerknuellt 2</fullName>
    </submittedName>
</protein>
<dbReference type="GO" id="GO:0005634">
    <property type="term" value="C:nucleus"/>
    <property type="evidence" value="ECO:0007669"/>
    <property type="project" value="UniProtKB-SubCell"/>
</dbReference>
<dbReference type="InterPro" id="IPR000047">
    <property type="entry name" value="HTH_motif"/>
</dbReference>
<proteinExistence type="predicted"/>
<feature type="compositionally biased region" description="Low complexity" evidence="7">
    <location>
        <begin position="1"/>
        <end position="20"/>
    </location>
</feature>
<dbReference type="PRINTS" id="PR00031">
    <property type="entry name" value="HTHREPRESSR"/>
</dbReference>
<evidence type="ECO:0000256" key="4">
    <source>
        <dbReference type="ARBA" id="ARBA00023242"/>
    </source>
</evidence>
<dbReference type="InterPro" id="IPR009057">
    <property type="entry name" value="Homeodomain-like_sf"/>
</dbReference>
<dbReference type="CDD" id="cd00086">
    <property type="entry name" value="homeodomain"/>
    <property type="match status" value="1"/>
</dbReference>
<feature type="domain" description="Homeobox" evidence="8">
    <location>
        <begin position="35"/>
        <end position="95"/>
    </location>
</feature>
<feature type="DNA-binding region" description="Homeobox" evidence="5">
    <location>
        <begin position="37"/>
        <end position="96"/>
    </location>
</feature>
<dbReference type="Pfam" id="PF00046">
    <property type="entry name" value="Homeodomain"/>
    <property type="match status" value="1"/>
</dbReference>
<feature type="region of interest" description="Disordered" evidence="7">
    <location>
        <begin position="1"/>
        <end position="40"/>
    </location>
</feature>
<dbReference type="InterPro" id="IPR017970">
    <property type="entry name" value="Homeobox_CS"/>
</dbReference>
<dbReference type="InterPro" id="IPR050848">
    <property type="entry name" value="Homeobox_TF"/>
</dbReference>
<evidence type="ECO:0000256" key="5">
    <source>
        <dbReference type="PROSITE-ProRule" id="PRU00108"/>
    </source>
</evidence>
<dbReference type="PROSITE" id="PS50071">
    <property type="entry name" value="HOMEOBOX_2"/>
    <property type="match status" value="1"/>
</dbReference>
<reference evidence="9" key="1">
    <citation type="submission" date="2008-07" db="EMBL/GenBank/DDBJ databases">
        <title>Seven zen-like genes in the Hox3 locus of the hover fly Episyrphus balteatus (Syrphidae).</title>
        <authorList>
            <person name="Rafiqi A.M."/>
            <person name="Raedts J."/>
            <person name="Schoen O."/>
            <person name="Bloecker H."/>
            <person name="Schmidt-Ott U."/>
        </authorList>
    </citation>
    <scope>NUCLEOTIDE SEQUENCE</scope>
</reference>
<keyword evidence="3 5" id="KW-0371">Homeobox</keyword>
<dbReference type="SMART" id="SM00389">
    <property type="entry name" value="HOX"/>
    <property type="match status" value="1"/>
</dbReference>
<dbReference type="EMBL" id="EU999029">
    <property type="protein sequence ID" value="ACH61896.1"/>
    <property type="molecule type" value="Genomic_DNA"/>
</dbReference>
<evidence type="ECO:0000256" key="3">
    <source>
        <dbReference type="ARBA" id="ARBA00023155"/>
    </source>
</evidence>
<dbReference type="GO" id="GO:0003677">
    <property type="term" value="F:DNA binding"/>
    <property type="evidence" value="ECO:0007669"/>
    <property type="project" value="UniProtKB-UniRule"/>
</dbReference>
<organism evidence="9">
    <name type="scientific">Episyrphus balteatus</name>
    <name type="common">Marmalade hoverfly</name>
    <name type="synonym">Syrphus balteaus</name>
    <dbReference type="NCBI Taxonomy" id="286459"/>
    <lineage>
        <taxon>Eukaryota</taxon>
        <taxon>Metazoa</taxon>
        <taxon>Ecdysozoa</taxon>
        <taxon>Arthropoda</taxon>
        <taxon>Hexapoda</taxon>
        <taxon>Insecta</taxon>
        <taxon>Pterygota</taxon>
        <taxon>Neoptera</taxon>
        <taxon>Endopterygota</taxon>
        <taxon>Diptera</taxon>
        <taxon>Brachycera</taxon>
        <taxon>Muscomorpha</taxon>
        <taxon>Syrphoidea</taxon>
        <taxon>Syrphidae</taxon>
        <taxon>Syrphinae</taxon>
        <taxon>Syrphini</taxon>
        <taxon>Episyrphus</taxon>
    </lineage>
</organism>
<dbReference type="PANTHER" id="PTHR24333:SF5">
    <property type="entry name" value="VENT HOMEOBOX"/>
    <property type="match status" value="1"/>
</dbReference>
<feature type="compositionally biased region" description="Low complexity" evidence="7">
    <location>
        <begin position="357"/>
        <end position="373"/>
    </location>
</feature>
<dbReference type="AlphaFoldDB" id="B5M6Y2"/>
<feature type="region of interest" description="Disordered" evidence="7">
    <location>
        <begin position="348"/>
        <end position="373"/>
    </location>
</feature>
<dbReference type="PROSITE" id="PS00027">
    <property type="entry name" value="HOMEOBOX_1"/>
    <property type="match status" value="1"/>
</dbReference>
<dbReference type="SUPFAM" id="SSF46689">
    <property type="entry name" value="Homeodomain-like"/>
    <property type="match status" value="1"/>
</dbReference>
<dbReference type="GO" id="GO:0000981">
    <property type="term" value="F:DNA-binding transcription factor activity, RNA polymerase II-specific"/>
    <property type="evidence" value="ECO:0007669"/>
    <property type="project" value="InterPro"/>
</dbReference>
<evidence type="ECO:0000313" key="9">
    <source>
        <dbReference type="EMBL" id="ACH61896.1"/>
    </source>
</evidence>
<evidence type="ECO:0000256" key="2">
    <source>
        <dbReference type="ARBA" id="ARBA00023125"/>
    </source>
</evidence>
<comment type="subcellular location">
    <subcellularLocation>
        <location evidence="1 5 6">Nucleus</location>
    </subcellularLocation>
</comment>
<evidence type="ECO:0000256" key="1">
    <source>
        <dbReference type="ARBA" id="ARBA00004123"/>
    </source>
</evidence>
<accession>B5M6Y2</accession>